<keyword evidence="4" id="KW-0472">Membrane</keyword>
<dbReference type="CDD" id="cd17355">
    <property type="entry name" value="MFS_YcxA_like"/>
    <property type="match status" value="1"/>
</dbReference>
<evidence type="ECO:0000256" key="2">
    <source>
        <dbReference type="ARBA" id="ARBA00022692"/>
    </source>
</evidence>
<organism evidence="6">
    <name type="scientific">Nocardia globerula</name>
    <dbReference type="NCBI Taxonomy" id="1818"/>
    <lineage>
        <taxon>Bacteria</taxon>
        <taxon>Bacillati</taxon>
        <taxon>Actinomycetota</taxon>
        <taxon>Actinomycetes</taxon>
        <taxon>Mycobacteriales</taxon>
        <taxon>Nocardiaceae</taxon>
        <taxon>Nocardia</taxon>
    </lineage>
</organism>
<evidence type="ECO:0000259" key="5">
    <source>
        <dbReference type="PROSITE" id="PS50850"/>
    </source>
</evidence>
<dbReference type="InterPro" id="IPR050327">
    <property type="entry name" value="Proton-linked_MCT"/>
</dbReference>
<dbReference type="PANTHER" id="PTHR11360">
    <property type="entry name" value="MONOCARBOXYLATE TRANSPORTER"/>
    <property type="match status" value="1"/>
</dbReference>
<feature type="domain" description="Major facilitator superfamily (MFS) profile" evidence="5">
    <location>
        <begin position="25"/>
        <end position="430"/>
    </location>
</feature>
<comment type="caution">
    <text evidence="6">The sequence shown here is derived from an EMBL/GenBank/DDBJ whole genome shotgun (WGS) entry which is preliminary data.</text>
</comment>
<evidence type="ECO:0000256" key="1">
    <source>
        <dbReference type="ARBA" id="ARBA00004651"/>
    </source>
</evidence>
<keyword evidence="3" id="KW-1133">Transmembrane helix</keyword>
<name>A0A652YNV5_NOCGL</name>
<dbReference type="GO" id="GO:0022857">
    <property type="term" value="F:transmembrane transporter activity"/>
    <property type="evidence" value="ECO:0007669"/>
    <property type="project" value="InterPro"/>
</dbReference>
<reference evidence="6" key="1">
    <citation type="submission" date="2019-07" db="EMBL/GenBank/DDBJ databases">
        <title>Genomic Encyclopedia of Type Strains, Phase IV (KMG-IV): sequencing the most valuable type-strain genomes for metagenomic binning, comparative biology and taxonomic classification.</title>
        <authorList>
            <person name="Goeker M."/>
        </authorList>
    </citation>
    <scope>NUCLEOTIDE SEQUENCE</scope>
    <source>
        <strain evidence="6">DSM 44596</strain>
    </source>
</reference>
<dbReference type="Gene3D" id="1.20.1250.20">
    <property type="entry name" value="MFS general substrate transporter like domains"/>
    <property type="match status" value="2"/>
</dbReference>
<gene>
    <name evidence="6" type="ORF">FNL38_104163</name>
</gene>
<dbReference type="AlphaFoldDB" id="A0A652YNV5"/>
<dbReference type="PROSITE" id="PS50850">
    <property type="entry name" value="MFS"/>
    <property type="match status" value="1"/>
</dbReference>
<evidence type="ECO:0000313" key="6">
    <source>
        <dbReference type="EMBL" id="TYQ03795.1"/>
    </source>
</evidence>
<dbReference type="PANTHER" id="PTHR11360:SF284">
    <property type="entry name" value="EG:103B4.3 PROTEIN-RELATED"/>
    <property type="match status" value="1"/>
</dbReference>
<dbReference type="InterPro" id="IPR011701">
    <property type="entry name" value="MFS"/>
</dbReference>
<dbReference type="SUPFAM" id="SSF103473">
    <property type="entry name" value="MFS general substrate transporter"/>
    <property type="match status" value="1"/>
</dbReference>
<dbReference type="InterPro" id="IPR036259">
    <property type="entry name" value="MFS_trans_sf"/>
</dbReference>
<accession>A0A652YNV5</accession>
<comment type="subcellular location">
    <subcellularLocation>
        <location evidence="1">Cell membrane</location>
        <topology evidence="1">Multi-pass membrane protein</topology>
    </subcellularLocation>
</comment>
<proteinExistence type="predicted"/>
<sequence length="441" mass="46556">MTSEIALPESGRQRVRPPRFHRAWSVAIVAFLALVGAASFRAAPSILIDPLHEDFGWSRASISAAVSVNLVLYGLTSPFAAALMERFGIRAVVTSALALISLGSGLTIFMTSSWQLILLWGVFVGLGTGSMALAFVATVVDRWFVEKRGLVTGILTAGGAAGQLVFLPVLAKIAETYDWKSVAFTVSFAALAVVPFVLLFLRNYPSDVGTTPYGAPADYVAPAAPVHQRGGAGGRAISVLIMASKTKVFWLLAGTFAICGASTNGLIGTHFVPASHDHGMPITTAASLLALIGILDMVGTIASGWFTDRVDSRKLLGIYYLFRGISLLFLPLLLANTVNPPMIAFVIFYGLDWVATVPPTVALCRQHFGADAPIVFGWVLASHQIGAGLVAFLAGLVRDQIGSYDAAFYVAGALCAIAAVMSLMIAKRRTVIGTTDGVSYT</sequence>
<dbReference type="Pfam" id="PF07690">
    <property type="entry name" value="MFS_1"/>
    <property type="match status" value="1"/>
</dbReference>
<keyword evidence="2" id="KW-0812">Transmembrane</keyword>
<dbReference type="InterPro" id="IPR020846">
    <property type="entry name" value="MFS_dom"/>
</dbReference>
<dbReference type="GO" id="GO:0005886">
    <property type="term" value="C:plasma membrane"/>
    <property type="evidence" value="ECO:0007669"/>
    <property type="project" value="UniProtKB-SubCell"/>
</dbReference>
<evidence type="ECO:0000256" key="3">
    <source>
        <dbReference type="ARBA" id="ARBA00022989"/>
    </source>
</evidence>
<evidence type="ECO:0000256" key="4">
    <source>
        <dbReference type="ARBA" id="ARBA00023136"/>
    </source>
</evidence>
<dbReference type="EMBL" id="VNIQ01000004">
    <property type="protein sequence ID" value="TYQ03795.1"/>
    <property type="molecule type" value="Genomic_DNA"/>
</dbReference>
<protein>
    <submittedName>
        <fullName evidence="6">Sugar phosphate permease</fullName>
    </submittedName>
</protein>